<protein>
    <submittedName>
        <fullName evidence="2">Uncharacterized protein</fullName>
    </submittedName>
</protein>
<organism evidence="2 3">
    <name type="scientific">Apodospora peruviana</name>
    <dbReference type="NCBI Taxonomy" id="516989"/>
    <lineage>
        <taxon>Eukaryota</taxon>
        <taxon>Fungi</taxon>
        <taxon>Dikarya</taxon>
        <taxon>Ascomycota</taxon>
        <taxon>Pezizomycotina</taxon>
        <taxon>Sordariomycetes</taxon>
        <taxon>Sordariomycetidae</taxon>
        <taxon>Sordariales</taxon>
        <taxon>Lasiosphaeriaceae</taxon>
        <taxon>Apodospora</taxon>
    </lineage>
</organism>
<feature type="signal peptide" evidence="1">
    <location>
        <begin position="1"/>
        <end position="29"/>
    </location>
</feature>
<name>A0AAE0M1D3_9PEZI</name>
<accession>A0AAE0M1D3</accession>
<dbReference type="Proteomes" id="UP001283341">
    <property type="component" value="Unassembled WGS sequence"/>
</dbReference>
<reference evidence="2" key="1">
    <citation type="journal article" date="2023" name="Mol. Phylogenet. Evol.">
        <title>Genome-scale phylogeny and comparative genomics of the fungal order Sordariales.</title>
        <authorList>
            <person name="Hensen N."/>
            <person name="Bonometti L."/>
            <person name="Westerberg I."/>
            <person name="Brannstrom I.O."/>
            <person name="Guillou S."/>
            <person name="Cros-Aarteil S."/>
            <person name="Calhoun S."/>
            <person name="Haridas S."/>
            <person name="Kuo A."/>
            <person name="Mondo S."/>
            <person name="Pangilinan J."/>
            <person name="Riley R."/>
            <person name="LaButti K."/>
            <person name="Andreopoulos B."/>
            <person name="Lipzen A."/>
            <person name="Chen C."/>
            <person name="Yan M."/>
            <person name="Daum C."/>
            <person name="Ng V."/>
            <person name="Clum A."/>
            <person name="Steindorff A."/>
            <person name="Ohm R.A."/>
            <person name="Martin F."/>
            <person name="Silar P."/>
            <person name="Natvig D.O."/>
            <person name="Lalanne C."/>
            <person name="Gautier V."/>
            <person name="Ament-Velasquez S.L."/>
            <person name="Kruys A."/>
            <person name="Hutchinson M.I."/>
            <person name="Powell A.J."/>
            <person name="Barry K."/>
            <person name="Miller A.N."/>
            <person name="Grigoriev I.V."/>
            <person name="Debuchy R."/>
            <person name="Gladieux P."/>
            <person name="Hiltunen Thoren M."/>
            <person name="Johannesson H."/>
        </authorList>
    </citation>
    <scope>NUCLEOTIDE SEQUENCE</scope>
    <source>
        <strain evidence="2">CBS 118394</strain>
    </source>
</reference>
<feature type="chain" id="PRO_5042111680" evidence="1">
    <location>
        <begin position="30"/>
        <end position="130"/>
    </location>
</feature>
<sequence>MAAHRRRMVVSNRICSSVLFLLLAPFVSPALVEIKLDLAPPLLSGAKSATKVHFETILGTTAGTTTQRRPLNGQDLVFCTTSPIHTTKWAVESLVASLINGKLEFIGRLLECAVYCAYLCPRSMLNTQDK</sequence>
<keyword evidence="3" id="KW-1185">Reference proteome</keyword>
<reference evidence="2" key="2">
    <citation type="submission" date="2023-06" db="EMBL/GenBank/DDBJ databases">
        <authorList>
            <consortium name="Lawrence Berkeley National Laboratory"/>
            <person name="Haridas S."/>
            <person name="Hensen N."/>
            <person name="Bonometti L."/>
            <person name="Westerberg I."/>
            <person name="Brannstrom I.O."/>
            <person name="Guillou S."/>
            <person name="Cros-Aarteil S."/>
            <person name="Calhoun S."/>
            <person name="Kuo A."/>
            <person name="Mondo S."/>
            <person name="Pangilinan J."/>
            <person name="Riley R."/>
            <person name="Labutti K."/>
            <person name="Andreopoulos B."/>
            <person name="Lipzen A."/>
            <person name="Chen C."/>
            <person name="Yanf M."/>
            <person name="Daum C."/>
            <person name="Ng V."/>
            <person name="Clum A."/>
            <person name="Steindorff A."/>
            <person name="Ohm R."/>
            <person name="Martin F."/>
            <person name="Silar P."/>
            <person name="Natvig D."/>
            <person name="Lalanne C."/>
            <person name="Gautier V."/>
            <person name="Ament-Velasquez S.L."/>
            <person name="Kruys A."/>
            <person name="Hutchinson M.I."/>
            <person name="Powell A.J."/>
            <person name="Barry K."/>
            <person name="Miller A.N."/>
            <person name="Grigoriev I.V."/>
            <person name="Debuchy R."/>
            <person name="Gladieux P."/>
            <person name="Thoren M.H."/>
            <person name="Johannesson H."/>
        </authorList>
    </citation>
    <scope>NUCLEOTIDE SEQUENCE</scope>
    <source>
        <strain evidence="2">CBS 118394</strain>
    </source>
</reference>
<evidence type="ECO:0000313" key="3">
    <source>
        <dbReference type="Proteomes" id="UP001283341"/>
    </source>
</evidence>
<dbReference type="EMBL" id="JAUEDM010000006">
    <property type="protein sequence ID" value="KAK3315228.1"/>
    <property type="molecule type" value="Genomic_DNA"/>
</dbReference>
<keyword evidence="1" id="KW-0732">Signal</keyword>
<evidence type="ECO:0000313" key="2">
    <source>
        <dbReference type="EMBL" id="KAK3315228.1"/>
    </source>
</evidence>
<evidence type="ECO:0000256" key="1">
    <source>
        <dbReference type="SAM" id="SignalP"/>
    </source>
</evidence>
<comment type="caution">
    <text evidence="2">The sequence shown here is derived from an EMBL/GenBank/DDBJ whole genome shotgun (WGS) entry which is preliminary data.</text>
</comment>
<dbReference type="AlphaFoldDB" id="A0AAE0M1D3"/>
<proteinExistence type="predicted"/>
<gene>
    <name evidence="2" type="ORF">B0H66DRAFT_564800</name>
</gene>